<keyword evidence="3" id="KW-0853">WD repeat</keyword>
<keyword evidence="5" id="KW-0539">Nucleus</keyword>
<proteinExistence type="predicted"/>
<evidence type="ECO:0000313" key="8">
    <source>
        <dbReference type="Proteomes" id="UP000688137"/>
    </source>
</evidence>
<keyword evidence="2" id="KW-0813">Transport</keyword>
<dbReference type="SMART" id="SM00320">
    <property type="entry name" value="WD40"/>
    <property type="match status" value="1"/>
</dbReference>
<dbReference type="PANTHER" id="PTHR11024:SF2">
    <property type="entry name" value="PROTEIN SEC13 HOMOLOG"/>
    <property type="match status" value="1"/>
</dbReference>
<dbReference type="Proteomes" id="UP000688137">
    <property type="component" value="Unassembled WGS sequence"/>
</dbReference>
<feature type="domain" description="Anaphase-promoting complex subunit 4-like WD40" evidence="6">
    <location>
        <begin position="92"/>
        <end position="170"/>
    </location>
</feature>
<gene>
    <name evidence="7" type="ORF">PPRIM_AZ9-3.1.T0360023</name>
</gene>
<comment type="caution">
    <text evidence="7">The sequence shown here is derived from an EMBL/GenBank/DDBJ whole genome shotgun (WGS) entry which is preliminary data.</text>
</comment>
<dbReference type="EMBL" id="CAJJDM010000035">
    <property type="protein sequence ID" value="CAD8064233.1"/>
    <property type="molecule type" value="Genomic_DNA"/>
</dbReference>
<evidence type="ECO:0000256" key="1">
    <source>
        <dbReference type="ARBA" id="ARBA00004123"/>
    </source>
</evidence>
<keyword evidence="4" id="KW-0677">Repeat</keyword>
<dbReference type="GO" id="GO:0006606">
    <property type="term" value="P:protein import into nucleus"/>
    <property type="evidence" value="ECO:0007669"/>
    <property type="project" value="TreeGrafter"/>
</dbReference>
<dbReference type="InterPro" id="IPR037363">
    <property type="entry name" value="Sec13/Seh1_fam"/>
</dbReference>
<dbReference type="GO" id="GO:0030127">
    <property type="term" value="C:COPII vesicle coat"/>
    <property type="evidence" value="ECO:0007669"/>
    <property type="project" value="TreeGrafter"/>
</dbReference>
<evidence type="ECO:0000259" key="6">
    <source>
        <dbReference type="Pfam" id="PF12894"/>
    </source>
</evidence>
<dbReference type="InterPro" id="IPR024977">
    <property type="entry name" value="Apc4-like_WD40_dom"/>
</dbReference>
<reference evidence="7" key="1">
    <citation type="submission" date="2021-01" db="EMBL/GenBank/DDBJ databases">
        <authorList>
            <consortium name="Genoscope - CEA"/>
            <person name="William W."/>
        </authorList>
    </citation>
    <scope>NUCLEOTIDE SEQUENCE</scope>
</reference>
<evidence type="ECO:0000313" key="7">
    <source>
        <dbReference type="EMBL" id="CAD8064233.1"/>
    </source>
</evidence>
<evidence type="ECO:0000256" key="5">
    <source>
        <dbReference type="ARBA" id="ARBA00023242"/>
    </source>
</evidence>
<dbReference type="GO" id="GO:0090114">
    <property type="term" value="P:COPII-coated vesicle budding"/>
    <property type="evidence" value="ECO:0007669"/>
    <property type="project" value="TreeGrafter"/>
</dbReference>
<comment type="subcellular location">
    <subcellularLocation>
        <location evidence="1">Nucleus</location>
    </subcellularLocation>
</comment>
<dbReference type="GO" id="GO:0031080">
    <property type="term" value="C:nuclear pore outer ring"/>
    <property type="evidence" value="ECO:0007669"/>
    <property type="project" value="TreeGrafter"/>
</dbReference>
<name>A0A8S1LF86_PARPR</name>
<protein>
    <recommendedName>
        <fullName evidence="6">Anaphase-promoting complex subunit 4-like WD40 domain-containing protein</fullName>
    </recommendedName>
</protein>
<evidence type="ECO:0000256" key="3">
    <source>
        <dbReference type="ARBA" id="ARBA00022574"/>
    </source>
</evidence>
<organism evidence="7 8">
    <name type="scientific">Paramecium primaurelia</name>
    <dbReference type="NCBI Taxonomy" id="5886"/>
    <lineage>
        <taxon>Eukaryota</taxon>
        <taxon>Sar</taxon>
        <taxon>Alveolata</taxon>
        <taxon>Ciliophora</taxon>
        <taxon>Intramacronucleata</taxon>
        <taxon>Oligohymenophorea</taxon>
        <taxon>Peniculida</taxon>
        <taxon>Parameciidae</taxon>
        <taxon>Paramecium</taxon>
    </lineage>
</organism>
<keyword evidence="8" id="KW-1185">Reference proteome</keyword>
<sequence length="312" mass="37047">MNRESSILNIEQPFNQYNNPIITKVNQKLLIKNDNFEQQFYFDYFKQKVAFITYDGFIKIYDIIQTKDGQKHVYNCEIKAHQGAINSLSWQSPKMDNMIATCGEDQTIQIHKETGKVWRQIHTIKENQNPQIVKWIENELILVVGYYEGYFEIRQGEDYKCVHKFQMFNQLIDFDLQLMKQDAILFCCGKNSNSQFIFQIETIKFNDQQKIVIKNKHSALLQSSIYNLKIAPYMNNNEIKVAGQYQDKAVIITIEYNEELDKNIEKFADQFIQIDSDCWQFEWSTFGNELQIYTQQGVKVYQQNIDDQFMIL</sequence>
<evidence type="ECO:0000256" key="4">
    <source>
        <dbReference type="ARBA" id="ARBA00022737"/>
    </source>
</evidence>
<dbReference type="OMA" id="QFEWSTF"/>
<dbReference type="Pfam" id="PF12894">
    <property type="entry name" value="ANAPC4_WD40"/>
    <property type="match status" value="1"/>
</dbReference>
<evidence type="ECO:0000256" key="2">
    <source>
        <dbReference type="ARBA" id="ARBA00022448"/>
    </source>
</evidence>
<dbReference type="PANTHER" id="PTHR11024">
    <property type="entry name" value="NUCLEAR PORE COMPLEX PROTEIN SEC13 / SEH1 FAMILY MEMBER"/>
    <property type="match status" value="1"/>
</dbReference>
<dbReference type="InterPro" id="IPR001680">
    <property type="entry name" value="WD40_rpt"/>
</dbReference>
<dbReference type="GO" id="GO:0005198">
    <property type="term" value="F:structural molecule activity"/>
    <property type="evidence" value="ECO:0007669"/>
    <property type="project" value="InterPro"/>
</dbReference>
<dbReference type="AlphaFoldDB" id="A0A8S1LF86"/>
<accession>A0A8S1LF86</accession>